<organism evidence="1 2">
    <name type="scientific">Gossypium arboreum</name>
    <name type="common">Tree cotton</name>
    <name type="synonym">Gossypium nanking</name>
    <dbReference type="NCBI Taxonomy" id="29729"/>
    <lineage>
        <taxon>Eukaryota</taxon>
        <taxon>Viridiplantae</taxon>
        <taxon>Streptophyta</taxon>
        <taxon>Embryophyta</taxon>
        <taxon>Tracheophyta</taxon>
        <taxon>Spermatophyta</taxon>
        <taxon>Magnoliopsida</taxon>
        <taxon>eudicotyledons</taxon>
        <taxon>Gunneridae</taxon>
        <taxon>Pentapetalae</taxon>
        <taxon>rosids</taxon>
        <taxon>malvids</taxon>
        <taxon>Malvales</taxon>
        <taxon>Malvaceae</taxon>
        <taxon>Malvoideae</taxon>
        <taxon>Gossypium</taxon>
    </lineage>
</organism>
<comment type="caution">
    <text evidence="1">The sequence shown here is derived from an EMBL/GenBank/DDBJ whole genome shotgun (WGS) entry which is preliminary data.</text>
</comment>
<gene>
    <name evidence="1" type="ORF">PVK06_005943</name>
</gene>
<keyword evidence="2" id="KW-1185">Reference proteome</keyword>
<dbReference type="Proteomes" id="UP001358586">
    <property type="component" value="Chromosome 2"/>
</dbReference>
<dbReference type="InterPro" id="IPR052343">
    <property type="entry name" value="Retrotransposon-Effector_Assoc"/>
</dbReference>
<name>A0ABR0QWX0_GOSAR</name>
<accession>A0ABR0QWX0</accession>
<dbReference type="EMBL" id="JARKNE010000002">
    <property type="protein sequence ID" value="KAK5843486.1"/>
    <property type="molecule type" value="Genomic_DNA"/>
</dbReference>
<sequence>MLQLAVKYFGNLFSTLEAGADDRLFGIVEKQISTVMNVKLLKQFNEEEIGEAAKDMAPLKAIGRLISDNVLIAYEVLHFLKMKKKGKKGFHADWVVLVMRCVCSVSYSVCLNRDMSDWFTPPRGLRQDDPLSPYLFLICAEGFSTLLIEAKQKGLMRGAPISRERLSIIHLFFAGDCIFFGDASSEGTNVVRNTIR</sequence>
<evidence type="ECO:0000313" key="1">
    <source>
        <dbReference type="EMBL" id="KAK5843486.1"/>
    </source>
</evidence>
<evidence type="ECO:0008006" key="3">
    <source>
        <dbReference type="Google" id="ProtNLM"/>
    </source>
</evidence>
<protein>
    <recommendedName>
        <fullName evidence="3">Reverse transcriptase</fullName>
    </recommendedName>
</protein>
<dbReference type="PANTHER" id="PTHR46890:SF48">
    <property type="entry name" value="RNA-DIRECTED DNA POLYMERASE"/>
    <property type="match status" value="1"/>
</dbReference>
<proteinExistence type="predicted"/>
<dbReference type="PANTHER" id="PTHR46890">
    <property type="entry name" value="NON-LTR RETROLELEMENT REVERSE TRANSCRIPTASE-LIKE PROTEIN-RELATED"/>
    <property type="match status" value="1"/>
</dbReference>
<reference evidence="1 2" key="1">
    <citation type="submission" date="2023-03" db="EMBL/GenBank/DDBJ databases">
        <title>WGS of Gossypium arboreum.</title>
        <authorList>
            <person name="Yu D."/>
        </authorList>
    </citation>
    <scope>NUCLEOTIDE SEQUENCE [LARGE SCALE GENOMIC DNA]</scope>
    <source>
        <tissue evidence="1">Leaf</tissue>
    </source>
</reference>
<evidence type="ECO:0000313" key="2">
    <source>
        <dbReference type="Proteomes" id="UP001358586"/>
    </source>
</evidence>